<gene>
    <name evidence="2" type="ORF">K491DRAFT_712056</name>
</gene>
<evidence type="ECO:0000313" key="2">
    <source>
        <dbReference type="EMBL" id="KAF2660011.1"/>
    </source>
</evidence>
<organism evidence="2 3">
    <name type="scientific">Lophiostoma macrostomum CBS 122681</name>
    <dbReference type="NCBI Taxonomy" id="1314788"/>
    <lineage>
        <taxon>Eukaryota</taxon>
        <taxon>Fungi</taxon>
        <taxon>Dikarya</taxon>
        <taxon>Ascomycota</taxon>
        <taxon>Pezizomycotina</taxon>
        <taxon>Dothideomycetes</taxon>
        <taxon>Pleosporomycetidae</taxon>
        <taxon>Pleosporales</taxon>
        <taxon>Lophiostomataceae</taxon>
        <taxon>Lophiostoma</taxon>
    </lineage>
</organism>
<proteinExistence type="predicted"/>
<dbReference type="Pfam" id="PF24494">
    <property type="entry name" value="DUF7587"/>
    <property type="match status" value="1"/>
</dbReference>
<protein>
    <recommendedName>
        <fullName evidence="1">DUF7587 domain-containing protein</fullName>
    </recommendedName>
</protein>
<dbReference type="OrthoDB" id="5429427at2759"/>
<dbReference type="EMBL" id="MU004302">
    <property type="protein sequence ID" value="KAF2660011.1"/>
    <property type="molecule type" value="Genomic_DNA"/>
</dbReference>
<feature type="domain" description="DUF7587" evidence="1">
    <location>
        <begin position="8"/>
        <end position="162"/>
    </location>
</feature>
<keyword evidence="3" id="KW-1185">Reference proteome</keyword>
<evidence type="ECO:0000313" key="3">
    <source>
        <dbReference type="Proteomes" id="UP000799324"/>
    </source>
</evidence>
<dbReference type="AlphaFoldDB" id="A0A6A6TL33"/>
<reference evidence="2" key="1">
    <citation type="journal article" date="2020" name="Stud. Mycol.">
        <title>101 Dothideomycetes genomes: a test case for predicting lifestyles and emergence of pathogens.</title>
        <authorList>
            <person name="Haridas S."/>
            <person name="Albert R."/>
            <person name="Binder M."/>
            <person name="Bloem J."/>
            <person name="Labutti K."/>
            <person name="Salamov A."/>
            <person name="Andreopoulos B."/>
            <person name="Baker S."/>
            <person name="Barry K."/>
            <person name="Bills G."/>
            <person name="Bluhm B."/>
            <person name="Cannon C."/>
            <person name="Castanera R."/>
            <person name="Culley D."/>
            <person name="Daum C."/>
            <person name="Ezra D."/>
            <person name="Gonzalez J."/>
            <person name="Henrissat B."/>
            <person name="Kuo A."/>
            <person name="Liang C."/>
            <person name="Lipzen A."/>
            <person name="Lutzoni F."/>
            <person name="Magnuson J."/>
            <person name="Mondo S."/>
            <person name="Nolan M."/>
            <person name="Ohm R."/>
            <person name="Pangilinan J."/>
            <person name="Park H.-J."/>
            <person name="Ramirez L."/>
            <person name="Alfaro M."/>
            <person name="Sun H."/>
            <person name="Tritt A."/>
            <person name="Yoshinaga Y."/>
            <person name="Zwiers L.-H."/>
            <person name="Turgeon B."/>
            <person name="Goodwin S."/>
            <person name="Spatafora J."/>
            <person name="Crous P."/>
            <person name="Grigoriev I."/>
        </authorList>
    </citation>
    <scope>NUCLEOTIDE SEQUENCE</scope>
    <source>
        <strain evidence="2">CBS 122681</strain>
    </source>
</reference>
<dbReference type="Proteomes" id="UP000799324">
    <property type="component" value="Unassembled WGS sequence"/>
</dbReference>
<sequence>MSSQSSRPPQAFYRAQHKDSFTYYDAEHGGYYMDYCHWINKVKIDSHLDWSARPKEPTPFISIFDNKDAATRRANFFRGKGHKEIKVAKIQPTTLQRTILPIRFANEVVNLRAWRDPDGITFLAPVDLRQHLHINLATSDEHEWLVVEWIPPGMIRGTTEFSSDTVWDQSTRTSYRAARRNRFASVK</sequence>
<dbReference type="InterPro" id="IPR056009">
    <property type="entry name" value="DUF7587"/>
</dbReference>
<accession>A0A6A6TL33</accession>
<name>A0A6A6TL33_9PLEO</name>
<evidence type="ECO:0000259" key="1">
    <source>
        <dbReference type="Pfam" id="PF24494"/>
    </source>
</evidence>